<dbReference type="GO" id="GO:0005634">
    <property type="term" value="C:nucleus"/>
    <property type="evidence" value="ECO:0007669"/>
    <property type="project" value="UniProtKB-SubCell"/>
</dbReference>
<feature type="domain" description="Zn(2)-C6 fungal-type" evidence="4">
    <location>
        <begin position="13"/>
        <end position="46"/>
    </location>
</feature>
<dbReference type="Gene3D" id="4.10.240.10">
    <property type="entry name" value="Zn(2)-C6 fungal-type DNA-binding domain"/>
    <property type="match status" value="1"/>
</dbReference>
<comment type="subcellular location">
    <subcellularLocation>
        <location evidence="1">Nucleus</location>
    </subcellularLocation>
</comment>
<dbReference type="GO" id="GO:0008270">
    <property type="term" value="F:zinc ion binding"/>
    <property type="evidence" value="ECO:0007669"/>
    <property type="project" value="InterPro"/>
</dbReference>
<dbReference type="SMART" id="SM00066">
    <property type="entry name" value="GAL4"/>
    <property type="match status" value="1"/>
</dbReference>
<dbReference type="PROSITE" id="PS50048">
    <property type="entry name" value="ZN2_CY6_FUNGAL_2"/>
    <property type="match status" value="1"/>
</dbReference>
<dbReference type="OrthoDB" id="4898680at2759"/>
<keyword evidence="2" id="KW-0539">Nucleus</keyword>
<accession>G9NU04</accession>
<evidence type="ECO:0000256" key="2">
    <source>
        <dbReference type="ARBA" id="ARBA00023242"/>
    </source>
</evidence>
<dbReference type="EMBL" id="ABDG02000023">
    <property type="protein sequence ID" value="EHK46190.1"/>
    <property type="molecule type" value="Genomic_DNA"/>
</dbReference>
<dbReference type="InterPro" id="IPR036864">
    <property type="entry name" value="Zn2-C6_fun-type_DNA-bd_sf"/>
</dbReference>
<sequence>MTDRVRRNGQLSACEPCRKSKLRCDHSRPICGRCARRRRPEQQCHYHPAPTAKQATPQSDRETADQPEIPRSIAGTSSPYELINMNTNLMSFADPSTPRPQPSYTALTRTGVALPQPSSPNQQTISEGAKLLNDILELVTEIGEPFKRFSMSETEPCTHGPLVKAVWTATNNSIQALLNHRSALNLASISEAIFERTSLPPVFPPSAASGALDSAFSTQGLRWEMIGMYCAHIGIYLGEEKDQSFSLSAPETWKTDRKNLMHKAFQACIQCESFCGSMGAINDLTLWFIMLTVLLATWCFGDDSYHALRLVGSMSSVVFALGLYKGVQNDPSVPFYMAEIRKRAVAHAHDLDKVCASFTSRPVHLSRHFCLVEMPLDIADSVLMGTPEMLLKARQNLDANGWSKDKAVLHVSVERARLLLCIIREEALELKLGPAASNMEAKAGRVLRKLKSTWQSVPSHLKYDTAQQWAGQTRAITILHFLRLDYLYTEFLLHNLLASFSEMSRESVLKTAHEILKTVLLPTRKRGLLHSHRADHEWALVFYAMPCASVLVLELLRQSQHPVERHNFDRSSVIQDISVLITCCDSWAEFGQSNYQICKQAQSIFSKSLDSILNHTEPIHRDKSEGLTMRQYEHQNELTSSTSPEILSESAQDSEWLVWLDSLGLQGDLWLESNISTSEVP</sequence>
<evidence type="ECO:0000313" key="6">
    <source>
        <dbReference type="Proteomes" id="UP000005426"/>
    </source>
</evidence>
<dbReference type="InterPro" id="IPR050613">
    <property type="entry name" value="Sec_Metabolite_Reg"/>
</dbReference>
<dbReference type="STRING" id="452589.G9NU04"/>
<dbReference type="HOGENOM" id="CLU_013296_1_1_1"/>
<feature type="region of interest" description="Disordered" evidence="3">
    <location>
        <begin position="39"/>
        <end position="79"/>
    </location>
</feature>
<name>G9NU04_HYPAI</name>
<dbReference type="GO" id="GO:0000981">
    <property type="term" value="F:DNA-binding transcription factor activity, RNA polymerase II-specific"/>
    <property type="evidence" value="ECO:0007669"/>
    <property type="project" value="InterPro"/>
</dbReference>
<dbReference type="CDD" id="cd00067">
    <property type="entry name" value="GAL4"/>
    <property type="match status" value="1"/>
</dbReference>
<dbReference type="InterPro" id="IPR001138">
    <property type="entry name" value="Zn2Cys6_DnaBD"/>
</dbReference>
<dbReference type="KEGG" id="tatv:25783339"/>
<protein>
    <recommendedName>
        <fullName evidence="4">Zn(2)-C6 fungal-type domain-containing protein</fullName>
    </recommendedName>
</protein>
<comment type="caution">
    <text evidence="5">The sequence shown here is derived from an EMBL/GenBank/DDBJ whole genome shotgun (WGS) entry which is preliminary data.</text>
</comment>
<dbReference type="eggNOG" id="ENOG502SI1U">
    <property type="taxonomic scope" value="Eukaryota"/>
</dbReference>
<dbReference type="SUPFAM" id="SSF57701">
    <property type="entry name" value="Zn2/Cys6 DNA-binding domain"/>
    <property type="match status" value="1"/>
</dbReference>
<evidence type="ECO:0000256" key="1">
    <source>
        <dbReference type="ARBA" id="ARBA00004123"/>
    </source>
</evidence>
<dbReference type="OMA" id="PMRTHKS"/>
<evidence type="ECO:0000256" key="3">
    <source>
        <dbReference type="SAM" id="MobiDB-lite"/>
    </source>
</evidence>
<dbReference type="PANTHER" id="PTHR31001">
    <property type="entry name" value="UNCHARACTERIZED TRANSCRIPTIONAL REGULATORY PROTEIN"/>
    <property type="match status" value="1"/>
</dbReference>
<evidence type="ECO:0000259" key="4">
    <source>
        <dbReference type="PROSITE" id="PS50048"/>
    </source>
</evidence>
<dbReference type="AlphaFoldDB" id="G9NU04"/>
<dbReference type="Pfam" id="PF00172">
    <property type="entry name" value="Zn_clus"/>
    <property type="match status" value="1"/>
</dbReference>
<proteinExistence type="predicted"/>
<dbReference type="CDD" id="cd12148">
    <property type="entry name" value="fungal_TF_MHR"/>
    <property type="match status" value="1"/>
</dbReference>
<dbReference type="GeneID" id="25783339"/>
<keyword evidence="6" id="KW-1185">Reference proteome</keyword>
<evidence type="ECO:0000313" key="5">
    <source>
        <dbReference type="EMBL" id="EHK46190.1"/>
    </source>
</evidence>
<gene>
    <name evidence="5" type="ORF">TRIATDRAFT_318252</name>
</gene>
<reference evidence="5 6" key="1">
    <citation type="journal article" date="2011" name="Genome Biol.">
        <title>Comparative genome sequence analysis underscores mycoparasitism as the ancestral life style of Trichoderma.</title>
        <authorList>
            <person name="Kubicek C.P."/>
            <person name="Herrera-Estrella A."/>
            <person name="Seidl-Seiboth V."/>
            <person name="Martinez D.A."/>
            <person name="Druzhinina I.S."/>
            <person name="Thon M."/>
            <person name="Zeilinger S."/>
            <person name="Casas-Flores S."/>
            <person name="Horwitz B.A."/>
            <person name="Mukherjee P.K."/>
            <person name="Mukherjee M."/>
            <person name="Kredics L."/>
            <person name="Alcaraz L.D."/>
            <person name="Aerts A."/>
            <person name="Antal Z."/>
            <person name="Atanasova L."/>
            <person name="Cervantes-Badillo M.G."/>
            <person name="Challacombe J."/>
            <person name="Chertkov O."/>
            <person name="McCluskey K."/>
            <person name="Coulpier F."/>
            <person name="Deshpande N."/>
            <person name="von Doehren H."/>
            <person name="Ebbole D.J."/>
            <person name="Esquivel-Naranjo E.U."/>
            <person name="Fekete E."/>
            <person name="Flipphi M."/>
            <person name="Glaser F."/>
            <person name="Gomez-Rodriguez E.Y."/>
            <person name="Gruber S."/>
            <person name="Han C."/>
            <person name="Henrissat B."/>
            <person name="Hermosa R."/>
            <person name="Hernandez-Onate M."/>
            <person name="Karaffa L."/>
            <person name="Kosti I."/>
            <person name="Le Crom S."/>
            <person name="Lindquist E."/>
            <person name="Lucas S."/>
            <person name="Luebeck M."/>
            <person name="Luebeck P.S."/>
            <person name="Margeot A."/>
            <person name="Metz B."/>
            <person name="Misra M."/>
            <person name="Nevalainen H."/>
            <person name="Omann M."/>
            <person name="Packer N."/>
            <person name="Perrone G."/>
            <person name="Uresti-Rivera E.E."/>
            <person name="Salamov A."/>
            <person name="Schmoll M."/>
            <person name="Seiboth B."/>
            <person name="Shapiro H."/>
            <person name="Sukno S."/>
            <person name="Tamayo-Ramos J.A."/>
            <person name="Tisch D."/>
            <person name="Wiest A."/>
            <person name="Wilkinson H.H."/>
            <person name="Zhang M."/>
            <person name="Coutinho P.M."/>
            <person name="Kenerley C.M."/>
            <person name="Monte E."/>
            <person name="Baker S.E."/>
            <person name="Grigoriev I.V."/>
        </authorList>
    </citation>
    <scope>NUCLEOTIDE SEQUENCE [LARGE SCALE GENOMIC DNA]</scope>
    <source>
        <strain evidence="6">ATCC 20476 / IMI 206040</strain>
    </source>
</reference>
<dbReference type="Proteomes" id="UP000005426">
    <property type="component" value="Unassembled WGS sequence"/>
</dbReference>
<dbReference type="PANTHER" id="PTHR31001:SF40">
    <property type="entry name" value="ZN(II)2CYS6 TRANSCRIPTION FACTOR (EUROFUNG)"/>
    <property type="match status" value="1"/>
</dbReference>
<organism evidence="5 6">
    <name type="scientific">Hypocrea atroviridis (strain ATCC 20476 / IMI 206040)</name>
    <name type="common">Trichoderma atroviride</name>
    <dbReference type="NCBI Taxonomy" id="452589"/>
    <lineage>
        <taxon>Eukaryota</taxon>
        <taxon>Fungi</taxon>
        <taxon>Dikarya</taxon>
        <taxon>Ascomycota</taxon>
        <taxon>Pezizomycotina</taxon>
        <taxon>Sordariomycetes</taxon>
        <taxon>Hypocreomycetidae</taxon>
        <taxon>Hypocreales</taxon>
        <taxon>Hypocreaceae</taxon>
        <taxon>Trichoderma</taxon>
    </lineage>
</organism>